<dbReference type="GO" id="GO:0052621">
    <property type="term" value="F:diguanylate cyclase activity"/>
    <property type="evidence" value="ECO:0007669"/>
    <property type="project" value="UniProtKB-EC"/>
</dbReference>
<dbReference type="NCBIfam" id="TIGR00254">
    <property type="entry name" value="GGDEF"/>
    <property type="match status" value="1"/>
</dbReference>
<gene>
    <name evidence="3" type="ORF">V6255_12900</name>
</gene>
<dbReference type="SMART" id="SM00267">
    <property type="entry name" value="GGDEF"/>
    <property type="match status" value="1"/>
</dbReference>
<dbReference type="PROSITE" id="PS50887">
    <property type="entry name" value="GGDEF"/>
    <property type="match status" value="1"/>
</dbReference>
<dbReference type="EC" id="2.7.7.65" evidence="1"/>
<protein>
    <recommendedName>
        <fullName evidence="1">diguanylate cyclase</fullName>
        <ecNumber evidence="1">2.7.7.65</ecNumber>
    </recommendedName>
</protein>
<evidence type="ECO:0000259" key="2">
    <source>
        <dbReference type="PROSITE" id="PS50887"/>
    </source>
</evidence>
<dbReference type="Proteomes" id="UP001366060">
    <property type="component" value="Unassembled WGS sequence"/>
</dbReference>
<dbReference type="InterPro" id="IPR029787">
    <property type="entry name" value="Nucleotide_cyclase"/>
</dbReference>
<dbReference type="Gene3D" id="3.30.70.270">
    <property type="match status" value="1"/>
</dbReference>
<dbReference type="CDD" id="cd01949">
    <property type="entry name" value="GGDEF"/>
    <property type="match status" value="1"/>
</dbReference>
<dbReference type="InterPro" id="IPR043128">
    <property type="entry name" value="Rev_trsase/Diguanyl_cyclase"/>
</dbReference>
<keyword evidence="4" id="KW-1185">Reference proteome</keyword>
<sequence>MSKELIVESANNLKKALPLMMKYSVPTTPSNYALWYHYVAEKNLALKESMDHLLASSSICPPIQAESLYREHVSSPLEAGTWEFRSTIEKMMTQLDQLVTDTHSDTNEFAQSFEKNVANISKVEEEGWSLDEVVGLLKTLEKDAKHMRSATQFFGNSLAMATKEIGNLKVQLAESRNAAMYDSLTGLFNRYAFDTELSAYLQADTKGLCLILCDIDHFKKFNDTWGHLLGDQVLKAVGRKINESMRDESTAYRFGGEEFVMLLPKTNIRIARHFAEAIRKKLEKLSLKDKRSGQVINSITASFGVVESKPDETMTDFIARADEYLYKAKSLGRNRVLPI</sequence>
<dbReference type="RefSeq" id="WP_341628526.1">
    <property type="nucleotide sequence ID" value="NZ_JBAKBA010000031.1"/>
</dbReference>
<proteinExistence type="predicted"/>
<dbReference type="Pfam" id="PF00990">
    <property type="entry name" value="GGDEF"/>
    <property type="match status" value="1"/>
</dbReference>
<evidence type="ECO:0000313" key="4">
    <source>
        <dbReference type="Proteomes" id="UP001366060"/>
    </source>
</evidence>
<organism evidence="3 4">
    <name type="scientific">Psychromonas arctica</name>
    <dbReference type="NCBI Taxonomy" id="168275"/>
    <lineage>
        <taxon>Bacteria</taxon>
        <taxon>Pseudomonadati</taxon>
        <taxon>Pseudomonadota</taxon>
        <taxon>Gammaproteobacteria</taxon>
        <taxon>Alteromonadales</taxon>
        <taxon>Psychromonadaceae</taxon>
        <taxon>Psychromonas</taxon>
    </lineage>
</organism>
<dbReference type="SUPFAM" id="SSF55073">
    <property type="entry name" value="Nucleotide cyclase"/>
    <property type="match status" value="1"/>
</dbReference>
<name>A0ABU9HDN9_9GAMM</name>
<comment type="caution">
    <text evidence="3">The sequence shown here is derived from an EMBL/GenBank/DDBJ whole genome shotgun (WGS) entry which is preliminary data.</text>
</comment>
<evidence type="ECO:0000313" key="3">
    <source>
        <dbReference type="EMBL" id="MEL0660032.1"/>
    </source>
</evidence>
<dbReference type="InterPro" id="IPR050469">
    <property type="entry name" value="Diguanylate_Cyclase"/>
</dbReference>
<keyword evidence="3" id="KW-0548">Nucleotidyltransferase</keyword>
<feature type="domain" description="GGDEF" evidence="2">
    <location>
        <begin position="206"/>
        <end position="339"/>
    </location>
</feature>
<reference evidence="3 4" key="1">
    <citation type="submission" date="2024-02" db="EMBL/GenBank/DDBJ databases">
        <title>Bacteria isolated from the canopy kelp, Nereocystis luetkeana.</title>
        <authorList>
            <person name="Pfister C.A."/>
            <person name="Younker I.T."/>
            <person name="Light S.H."/>
        </authorList>
    </citation>
    <scope>NUCLEOTIDE SEQUENCE [LARGE SCALE GENOMIC DNA]</scope>
    <source>
        <strain evidence="3 4">TI.2.07</strain>
    </source>
</reference>
<dbReference type="PANTHER" id="PTHR45138:SF2">
    <property type="entry name" value="DIGUANYLATE CYCLASE VDCA"/>
    <property type="match status" value="1"/>
</dbReference>
<keyword evidence="3" id="KW-0808">Transferase</keyword>
<dbReference type="PANTHER" id="PTHR45138">
    <property type="entry name" value="REGULATORY COMPONENTS OF SENSORY TRANSDUCTION SYSTEM"/>
    <property type="match status" value="1"/>
</dbReference>
<evidence type="ECO:0000256" key="1">
    <source>
        <dbReference type="ARBA" id="ARBA00012528"/>
    </source>
</evidence>
<accession>A0ABU9HDN9</accession>
<dbReference type="InterPro" id="IPR000160">
    <property type="entry name" value="GGDEF_dom"/>
</dbReference>
<dbReference type="EMBL" id="JBAKBA010000031">
    <property type="protein sequence ID" value="MEL0660032.1"/>
    <property type="molecule type" value="Genomic_DNA"/>
</dbReference>